<dbReference type="EMBL" id="JAWIIV010000010">
    <property type="protein sequence ID" value="MEC4720202.1"/>
    <property type="molecule type" value="Genomic_DNA"/>
</dbReference>
<sequence>MANVTGPVPCLTMTLKIIRPAYPTTLLVFSTLFDNYGVAHHRAHAYEPESYLELPDLYAICVIDELQRPERMVGGMLVKTNIGYDEPGFLPGLLSIISLVPELRSVSHEHCSLLPAPIDADNPAPLTEDQSLHVFRQLWSEHQSKQLLQALPKLHAG</sequence>
<evidence type="ECO:0000313" key="1">
    <source>
        <dbReference type="EMBL" id="MEC4720202.1"/>
    </source>
</evidence>
<keyword evidence="2" id="KW-1185">Reference proteome</keyword>
<evidence type="ECO:0000313" key="2">
    <source>
        <dbReference type="Proteomes" id="UP001352263"/>
    </source>
</evidence>
<accession>A0ABU6J969</accession>
<protein>
    <submittedName>
        <fullName evidence="1">Uncharacterized protein</fullName>
    </submittedName>
</protein>
<gene>
    <name evidence="1" type="ORF">RY831_13650</name>
</gene>
<proteinExistence type="predicted"/>
<organism evidence="1 2">
    <name type="scientific">Noviherbaspirillum album</name>
    <dbReference type="NCBI Taxonomy" id="3080276"/>
    <lineage>
        <taxon>Bacteria</taxon>
        <taxon>Pseudomonadati</taxon>
        <taxon>Pseudomonadota</taxon>
        <taxon>Betaproteobacteria</taxon>
        <taxon>Burkholderiales</taxon>
        <taxon>Oxalobacteraceae</taxon>
        <taxon>Noviherbaspirillum</taxon>
    </lineage>
</organism>
<name>A0ABU6J969_9BURK</name>
<dbReference type="Proteomes" id="UP001352263">
    <property type="component" value="Unassembled WGS sequence"/>
</dbReference>
<reference evidence="1 2" key="1">
    <citation type="submission" date="2023-10" db="EMBL/GenBank/DDBJ databases">
        <title>Noviherbaspirillum sp. CPCC 100848 genome assembly.</title>
        <authorList>
            <person name="Li X.Y."/>
            <person name="Fang X.M."/>
        </authorList>
    </citation>
    <scope>NUCLEOTIDE SEQUENCE [LARGE SCALE GENOMIC DNA]</scope>
    <source>
        <strain evidence="1 2">CPCC 100848</strain>
    </source>
</reference>
<dbReference type="RefSeq" id="WP_326506915.1">
    <property type="nucleotide sequence ID" value="NZ_JAWIIV010000010.1"/>
</dbReference>
<comment type="caution">
    <text evidence="1">The sequence shown here is derived from an EMBL/GenBank/DDBJ whole genome shotgun (WGS) entry which is preliminary data.</text>
</comment>